<dbReference type="RefSeq" id="WP_106092947.1">
    <property type="nucleotide sequence ID" value="NZ_PVNL01000118.1"/>
</dbReference>
<reference evidence="2 3" key="1">
    <citation type="submission" date="2018-03" db="EMBL/GenBank/DDBJ databases">
        <title>Draft Genome Sequences of the Obligatory Marine Myxobacteria Enhygromyxa salina SWB007.</title>
        <authorList>
            <person name="Poehlein A."/>
            <person name="Moghaddam J.A."/>
            <person name="Harms H."/>
            <person name="Alanjari M."/>
            <person name="Koenig G.M."/>
            <person name="Daniel R."/>
            <person name="Schaeberle T.F."/>
        </authorList>
    </citation>
    <scope>NUCLEOTIDE SEQUENCE [LARGE SCALE GENOMIC DNA]</scope>
    <source>
        <strain evidence="2 3">SWB007</strain>
    </source>
</reference>
<evidence type="ECO:0000313" key="3">
    <source>
        <dbReference type="Proteomes" id="UP000238823"/>
    </source>
</evidence>
<comment type="caution">
    <text evidence="2">The sequence shown here is derived from an EMBL/GenBank/DDBJ whole genome shotgun (WGS) entry which is preliminary data.</text>
</comment>
<dbReference type="AlphaFoldDB" id="A0A2S9Y671"/>
<sequence length="120" mass="13533">MKQAHITTLTLSLLLCGSALGCDSSEEYEENLMTHSGTTDIDADLQDNQANAQVKCSIDEIYGTRWRKTWYGGYWEFKYGTCVEYGTDCSDCFARCKDQFTSAGGWTIKHTKGEECQEQI</sequence>
<feature type="chain" id="PRO_5015512081" description="Lipoprotein" evidence="1">
    <location>
        <begin position="22"/>
        <end position="120"/>
    </location>
</feature>
<organism evidence="2 3">
    <name type="scientific">Enhygromyxa salina</name>
    <dbReference type="NCBI Taxonomy" id="215803"/>
    <lineage>
        <taxon>Bacteria</taxon>
        <taxon>Pseudomonadati</taxon>
        <taxon>Myxococcota</taxon>
        <taxon>Polyangia</taxon>
        <taxon>Nannocystales</taxon>
        <taxon>Nannocystaceae</taxon>
        <taxon>Enhygromyxa</taxon>
    </lineage>
</organism>
<evidence type="ECO:0008006" key="4">
    <source>
        <dbReference type="Google" id="ProtNLM"/>
    </source>
</evidence>
<proteinExistence type="predicted"/>
<evidence type="ECO:0000256" key="1">
    <source>
        <dbReference type="SAM" id="SignalP"/>
    </source>
</evidence>
<evidence type="ECO:0000313" key="2">
    <source>
        <dbReference type="EMBL" id="PRQ00598.1"/>
    </source>
</evidence>
<gene>
    <name evidence="2" type="ORF">ENSA7_60930</name>
</gene>
<accession>A0A2S9Y671</accession>
<keyword evidence="1" id="KW-0732">Signal</keyword>
<protein>
    <recommendedName>
        <fullName evidence="4">Lipoprotein</fullName>
    </recommendedName>
</protein>
<name>A0A2S9Y671_9BACT</name>
<dbReference type="PROSITE" id="PS51257">
    <property type="entry name" value="PROKAR_LIPOPROTEIN"/>
    <property type="match status" value="1"/>
</dbReference>
<feature type="signal peptide" evidence="1">
    <location>
        <begin position="1"/>
        <end position="21"/>
    </location>
</feature>
<dbReference type="EMBL" id="PVNL01000118">
    <property type="protein sequence ID" value="PRQ00598.1"/>
    <property type="molecule type" value="Genomic_DNA"/>
</dbReference>
<dbReference type="Proteomes" id="UP000238823">
    <property type="component" value="Unassembled WGS sequence"/>
</dbReference>